<dbReference type="Proteomes" id="UP000679779">
    <property type="component" value="Unassembled WGS sequence"/>
</dbReference>
<reference evidence="2" key="1">
    <citation type="submission" date="2021-03" db="EMBL/GenBank/DDBJ databases">
        <title>Antimicrobial resistance genes in bacteria isolated from Japanese honey, and their potential for conferring macrolide and lincosamide resistance in the American foulbrood pathogen Paenibacillus larvae.</title>
        <authorList>
            <person name="Okamoto M."/>
            <person name="Kumagai M."/>
            <person name="Kanamori H."/>
            <person name="Takamatsu D."/>
        </authorList>
    </citation>
    <scope>NUCLEOTIDE SEQUENCE</scope>
    <source>
        <strain evidence="2">J2TS6</strain>
    </source>
</reference>
<dbReference type="PANTHER" id="PTHR43358">
    <property type="entry name" value="ALPHA/BETA-HYDROLASE"/>
    <property type="match status" value="1"/>
</dbReference>
<keyword evidence="3" id="KW-1185">Reference proteome</keyword>
<dbReference type="SUPFAM" id="SSF53474">
    <property type="entry name" value="alpha/beta-Hydrolases"/>
    <property type="match status" value="1"/>
</dbReference>
<dbReference type="Pfam" id="PF00561">
    <property type="entry name" value="Abhydrolase_1"/>
    <property type="match status" value="1"/>
</dbReference>
<feature type="domain" description="AB hydrolase-1" evidence="1">
    <location>
        <begin position="86"/>
        <end position="188"/>
    </location>
</feature>
<organism evidence="2 3">
    <name type="scientific">Paenibacillus albilobatus</name>
    <dbReference type="NCBI Taxonomy" id="2716884"/>
    <lineage>
        <taxon>Bacteria</taxon>
        <taxon>Bacillati</taxon>
        <taxon>Bacillota</taxon>
        <taxon>Bacilli</taxon>
        <taxon>Bacillales</taxon>
        <taxon>Paenibacillaceae</taxon>
        <taxon>Paenibacillus</taxon>
    </lineage>
</organism>
<dbReference type="AlphaFoldDB" id="A0A920CAA0"/>
<dbReference type="PANTHER" id="PTHR43358:SF4">
    <property type="entry name" value="ALPHA_BETA HYDROLASE FOLD-1 DOMAIN-CONTAINING PROTEIN"/>
    <property type="match status" value="1"/>
</dbReference>
<dbReference type="RefSeq" id="WP_160038736.1">
    <property type="nucleotide sequence ID" value="NZ_BORQ01000004.1"/>
</dbReference>
<accession>A0A920CAA0</accession>
<dbReference type="InterPro" id="IPR052920">
    <property type="entry name" value="DNA-binding_regulatory"/>
</dbReference>
<evidence type="ECO:0000313" key="3">
    <source>
        <dbReference type="Proteomes" id="UP000679779"/>
    </source>
</evidence>
<name>A0A920CAA0_9BACL</name>
<proteinExistence type="predicted"/>
<sequence length="338" mass="37744">MEWWVIVLIAAVAALAAAGITQYAFIQMTQMKALSYQQIFEAFERAGARFRDYYEPLKKENVEIRSHDGLRLNGVVVKTEQPSAKWVILVHGYTTSLPASIPFMEMFREEGFNLLLIDQRRHGKSEGKYTTYGYHEKHDVAAWVRFIKKTHGQNCIIGLHGVSLGGGTVLEYLSLPEADAKFVIADCPYSDLTRLMHHQMQRLNHIPAAVFLPLVNVRLRKKAGFSLKQVSPVRTVQSSSVPVMFIHGTRDDYIPPSMSEDLFAAKTGTKKLLLVQDATHGFALDADPVLYKRSVQQFVREALAGAGNPAEAPEQAVVLPWPEKADYGGFELTEAPNG</sequence>
<dbReference type="Gene3D" id="3.40.50.1820">
    <property type="entry name" value="alpha/beta hydrolase"/>
    <property type="match status" value="1"/>
</dbReference>
<dbReference type="GO" id="GO:0016787">
    <property type="term" value="F:hydrolase activity"/>
    <property type="evidence" value="ECO:0007669"/>
    <property type="project" value="UniProtKB-KW"/>
</dbReference>
<evidence type="ECO:0000313" key="2">
    <source>
        <dbReference type="EMBL" id="GIO32171.1"/>
    </source>
</evidence>
<dbReference type="EMBL" id="BORQ01000004">
    <property type="protein sequence ID" value="GIO32171.1"/>
    <property type="molecule type" value="Genomic_DNA"/>
</dbReference>
<protein>
    <submittedName>
        <fullName evidence="2">Alpha/beta hydrolase</fullName>
    </submittedName>
</protein>
<gene>
    <name evidence="2" type="ORF">J2TS6_33120</name>
</gene>
<evidence type="ECO:0000259" key="1">
    <source>
        <dbReference type="Pfam" id="PF00561"/>
    </source>
</evidence>
<keyword evidence="2" id="KW-0378">Hydrolase</keyword>
<comment type="caution">
    <text evidence="2">The sequence shown here is derived from an EMBL/GenBank/DDBJ whole genome shotgun (WGS) entry which is preliminary data.</text>
</comment>
<dbReference type="InterPro" id="IPR000073">
    <property type="entry name" value="AB_hydrolase_1"/>
</dbReference>
<dbReference type="InterPro" id="IPR029058">
    <property type="entry name" value="AB_hydrolase_fold"/>
</dbReference>